<gene>
    <name evidence="2" type="ORF">CBF32_01105</name>
</gene>
<dbReference type="PROSITE" id="PS51462">
    <property type="entry name" value="NUDIX"/>
    <property type="match status" value="1"/>
</dbReference>
<evidence type="ECO:0000313" key="3">
    <source>
        <dbReference type="Proteomes" id="UP000288197"/>
    </source>
</evidence>
<dbReference type="Pfam" id="PF00293">
    <property type="entry name" value="NUDIX"/>
    <property type="match status" value="1"/>
</dbReference>
<sequence>MRARLIENLTNFKPYNEQEEKDKALILHLLKTESDIFNRSHQEAHISASAWVVNQEKSKVLMAYHNIYDTWSWLGGHADGDEDLLHVALKEVEEESGLTKIKAVSEGIFSVEVLTVDGHIKNNEYVSSHLHLNITYLIEADDREELAIKADENSDIGWFTLEKAVLASNEKWFRDNIYRKLNQKLENINKGL</sequence>
<dbReference type="EMBL" id="NGJX01000001">
    <property type="protein sequence ID" value="RSU05624.1"/>
    <property type="molecule type" value="Genomic_DNA"/>
</dbReference>
<dbReference type="OrthoDB" id="9787880at2"/>
<comment type="caution">
    <text evidence="2">The sequence shown here is derived from an EMBL/GenBank/DDBJ whole genome shotgun (WGS) entry which is preliminary data.</text>
</comment>
<dbReference type="RefSeq" id="WP_114288774.1">
    <property type="nucleotide sequence ID" value="NZ_CP081459.1"/>
</dbReference>
<dbReference type="GO" id="GO:0016787">
    <property type="term" value="F:hydrolase activity"/>
    <property type="evidence" value="ECO:0007669"/>
    <property type="project" value="UniProtKB-KW"/>
</dbReference>
<keyword evidence="2" id="KW-0378">Hydrolase</keyword>
<dbReference type="PANTHER" id="PTHR43736">
    <property type="entry name" value="ADP-RIBOSE PYROPHOSPHATASE"/>
    <property type="match status" value="1"/>
</dbReference>
<comment type="similarity">
    <text evidence="1">Belongs to the Nudix hydrolase family.</text>
</comment>
<organism evidence="2 3">
    <name type="scientific">Vagococcus fluvialis</name>
    <dbReference type="NCBI Taxonomy" id="2738"/>
    <lineage>
        <taxon>Bacteria</taxon>
        <taxon>Bacillati</taxon>
        <taxon>Bacillota</taxon>
        <taxon>Bacilli</taxon>
        <taxon>Lactobacillales</taxon>
        <taxon>Enterococcaceae</taxon>
        <taxon>Vagococcus</taxon>
    </lineage>
</organism>
<dbReference type="InterPro" id="IPR015797">
    <property type="entry name" value="NUDIX_hydrolase-like_dom_sf"/>
</dbReference>
<evidence type="ECO:0000256" key="1">
    <source>
        <dbReference type="ARBA" id="ARBA00005582"/>
    </source>
</evidence>
<evidence type="ECO:0000313" key="2">
    <source>
        <dbReference type="EMBL" id="RSU05624.1"/>
    </source>
</evidence>
<dbReference type="CDD" id="cd03674">
    <property type="entry name" value="NUDIX_Hydrolase"/>
    <property type="match status" value="1"/>
</dbReference>
<proteinExistence type="inferred from homology"/>
<dbReference type="Gene3D" id="3.90.79.10">
    <property type="entry name" value="Nucleoside Triphosphate Pyrophosphohydrolase"/>
    <property type="match status" value="1"/>
</dbReference>
<dbReference type="GeneID" id="63145491"/>
<accession>A0A369B106</accession>
<keyword evidence="3" id="KW-1185">Reference proteome</keyword>
<dbReference type="Proteomes" id="UP000288197">
    <property type="component" value="Unassembled WGS sequence"/>
</dbReference>
<dbReference type="InterPro" id="IPR000086">
    <property type="entry name" value="NUDIX_hydrolase_dom"/>
</dbReference>
<dbReference type="AlphaFoldDB" id="A0A369B106"/>
<name>A0A369B106_9ENTE</name>
<reference evidence="2 3" key="1">
    <citation type="submission" date="2017-05" db="EMBL/GenBank/DDBJ databases">
        <title>Vagococcus spp. assemblies.</title>
        <authorList>
            <person name="Gulvik C.A."/>
        </authorList>
    </citation>
    <scope>NUCLEOTIDE SEQUENCE [LARGE SCALE GENOMIC DNA]</scope>
    <source>
        <strain evidence="2 3">NCFB 2497</strain>
    </source>
</reference>
<dbReference type="SUPFAM" id="SSF55811">
    <property type="entry name" value="Nudix"/>
    <property type="match status" value="1"/>
</dbReference>
<protein>
    <submittedName>
        <fullName evidence="2">NUDIX hydrolase</fullName>
    </submittedName>
</protein>
<dbReference type="PANTHER" id="PTHR43736:SF1">
    <property type="entry name" value="DIHYDRONEOPTERIN TRIPHOSPHATE DIPHOSPHATASE"/>
    <property type="match status" value="1"/>
</dbReference>